<gene>
    <name evidence="2" type="primary">AlNc14C11G1390</name>
    <name evidence="2" type="ORF">ALNC14_015910</name>
</gene>
<feature type="domain" description="Peptidase A1" evidence="1">
    <location>
        <begin position="24"/>
        <end position="157"/>
    </location>
</feature>
<dbReference type="InterPro" id="IPR021109">
    <property type="entry name" value="Peptidase_aspartic_dom_sf"/>
</dbReference>
<accession>F0W311</accession>
<dbReference type="Gene3D" id="2.40.70.10">
    <property type="entry name" value="Acid Proteases"/>
    <property type="match status" value="1"/>
</dbReference>
<dbReference type="HOGENOM" id="CLU_1498915_0_0_1"/>
<sequence length="180" mass="20651">MGLELSRNVILYPSVRSDLATTFGYISAKMQYVKANINNALLSSESQLVYFRYGNLFSEFPKHVYDTLLEKFEQTTKSHTGREKSCNEMYSGMLKIRVRVPFDRNSIHILTRDDYVSEEPKQEGKSKESSPNCFLAVVPSSEHKSKWILGATFAKQFPIRMLQKDKGTIEYSLSLSISRN</sequence>
<protein>
    <submittedName>
        <fullName evidence="2">AlNc14C11G1390 protein</fullName>
    </submittedName>
</protein>
<dbReference type="AlphaFoldDB" id="F0W311"/>
<dbReference type="SUPFAM" id="SSF50630">
    <property type="entry name" value="Acid proteases"/>
    <property type="match status" value="1"/>
</dbReference>
<dbReference type="Pfam" id="PF00026">
    <property type="entry name" value="Asp"/>
    <property type="match status" value="1"/>
</dbReference>
<organism evidence="2">
    <name type="scientific">Albugo laibachii Nc14</name>
    <dbReference type="NCBI Taxonomy" id="890382"/>
    <lineage>
        <taxon>Eukaryota</taxon>
        <taxon>Sar</taxon>
        <taxon>Stramenopiles</taxon>
        <taxon>Oomycota</taxon>
        <taxon>Peronosporomycetes</taxon>
        <taxon>Albuginales</taxon>
        <taxon>Albuginaceae</taxon>
        <taxon>Albugo</taxon>
    </lineage>
</organism>
<proteinExistence type="predicted"/>
<dbReference type="InterPro" id="IPR033121">
    <property type="entry name" value="PEPTIDASE_A1"/>
</dbReference>
<name>F0W311_9STRA</name>
<dbReference type="EMBL" id="FR824056">
    <property type="protein sequence ID" value="CCA15448.1"/>
    <property type="molecule type" value="Genomic_DNA"/>
</dbReference>
<evidence type="ECO:0000313" key="2">
    <source>
        <dbReference type="EMBL" id="CCA15448.1"/>
    </source>
</evidence>
<reference evidence="2" key="2">
    <citation type="submission" date="2011-02" db="EMBL/GenBank/DDBJ databases">
        <authorList>
            <person name="MacLean D."/>
        </authorList>
    </citation>
    <scope>NUCLEOTIDE SEQUENCE</scope>
</reference>
<reference evidence="2" key="1">
    <citation type="journal article" date="2011" name="PLoS Biol.">
        <title>Gene gain and loss during evolution of obligate parasitism in the white rust pathogen of Arabidopsis thaliana.</title>
        <authorList>
            <person name="Kemen E."/>
            <person name="Gardiner A."/>
            <person name="Schultz-Larsen T."/>
            <person name="Kemen A.C."/>
            <person name="Balmuth A.L."/>
            <person name="Robert-Seilaniantz A."/>
            <person name="Bailey K."/>
            <person name="Holub E."/>
            <person name="Studholme D.J."/>
            <person name="Maclean D."/>
            <person name="Jones J.D."/>
        </authorList>
    </citation>
    <scope>NUCLEOTIDE SEQUENCE</scope>
</reference>
<evidence type="ECO:0000259" key="1">
    <source>
        <dbReference type="Pfam" id="PF00026"/>
    </source>
</evidence>